<keyword evidence="1" id="KW-0472">Membrane</keyword>
<evidence type="ECO:0000259" key="2">
    <source>
        <dbReference type="Pfam" id="PF02517"/>
    </source>
</evidence>
<feature type="transmembrane region" description="Helical" evidence="1">
    <location>
        <begin position="69"/>
        <end position="90"/>
    </location>
</feature>
<evidence type="ECO:0000313" key="3">
    <source>
        <dbReference type="EMBL" id="MER6269720.1"/>
    </source>
</evidence>
<evidence type="ECO:0000256" key="1">
    <source>
        <dbReference type="SAM" id="Phobius"/>
    </source>
</evidence>
<dbReference type="PANTHER" id="PTHR39430:SF1">
    <property type="entry name" value="PROTEASE"/>
    <property type="match status" value="1"/>
</dbReference>
<proteinExistence type="predicted"/>
<keyword evidence="1" id="KW-1133">Transmembrane helix</keyword>
<feature type="domain" description="CAAX prenyl protease 2/Lysostaphin resistance protein A-like" evidence="2">
    <location>
        <begin position="106"/>
        <end position="196"/>
    </location>
</feature>
<keyword evidence="1" id="KW-0812">Transmembrane</keyword>
<evidence type="ECO:0000313" key="4">
    <source>
        <dbReference type="Proteomes" id="UP001490365"/>
    </source>
</evidence>
<comment type="caution">
    <text evidence="3">The sequence shown here is derived from an EMBL/GenBank/DDBJ whole genome shotgun (WGS) entry which is preliminary data.</text>
</comment>
<accession>A0ABV1TIG8</accession>
<organism evidence="3 4">
    <name type="scientific">Streptomyces sp. 900105755</name>
    <dbReference type="NCBI Taxonomy" id="3154389"/>
    <lineage>
        <taxon>Bacteria</taxon>
        <taxon>Bacillati</taxon>
        <taxon>Actinomycetota</taxon>
        <taxon>Actinomycetes</taxon>
        <taxon>Kitasatosporales</taxon>
        <taxon>Streptomycetaceae</taxon>
        <taxon>Streptomyces</taxon>
    </lineage>
</organism>
<dbReference type="Proteomes" id="UP001490365">
    <property type="component" value="Unassembled WGS sequence"/>
</dbReference>
<dbReference type="PANTHER" id="PTHR39430">
    <property type="entry name" value="MEMBRANE-ASSOCIATED PROTEASE-RELATED"/>
    <property type="match status" value="1"/>
</dbReference>
<sequence>MRLVRQLLAVAAVAFVGGQGVAAVQGNWFLTLVLGLLTAVVAVLVYGWVVRRTEHRPSVEVAREGARAAFGRGAVIGVVTFACVIGNIALLGDYTVHGVGSVTGAVGVVGYMAAAAVTEELLFRGVLFRIVEERTGTWTALVSTGVLFGMMHLLNKDATVWGAVAIAIEAGGMLGAAYVATRTLWLPIGLHFGWNFAESGIFGTEVSGSGGAQKGLLDAATSGSELVTGGRFGPEASLYSVLLGVLVTAAFLWSAARRGRVVPRRRRDVPAGTVATLPR</sequence>
<protein>
    <submittedName>
        <fullName evidence="3">Type II CAAX endopeptidase family protein</fullName>
    </submittedName>
</protein>
<dbReference type="RefSeq" id="WP_351958206.1">
    <property type="nucleotide sequence ID" value="NZ_JBEOZM010000008.1"/>
</dbReference>
<dbReference type="EMBL" id="JBEOZM010000008">
    <property type="protein sequence ID" value="MER6269720.1"/>
    <property type="molecule type" value="Genomic_DNA"/>
</dbReference>
<dbReference type="Pfam" id="PF02517">
    <property type="entry name" value="Rce1-like"/>
    <property type="match status" value="1"/>
</dbReference>
<feature type="transmembrane region" description="Helical" evidence="1">
    <location>
        <begin position="32"/>
        <end position="49"/>
    </location>
</feature>
<feature type="transmembrane region" description="Helical" evidence="1">
    <location>
        <begin position="236"/>
        <end position="256"/>
    </location>
</feature>
<gene>
    <name evidence="3" type="ORF">ABT211_20850</name>
</gene>
<name>A0ABV1TIG8_9ACTN</name>
<keyword evidence="4" id="KW-1185">Reference proteome</keyword>
<dbReference type="InterPro" id="IPR003675">
    <property type="entry name" value="Rce1/LyrA-like_dom"/>
</dbReference>
<feature type="transmembrane region" description="Helical" evidence="1">
    <location>
        <begin position="102"/>
        <end position="123"/>
    </location>
</feature>
<reference evidence="3 4" key="1">
    <citation type="submission" date="2024-06" db="EMBL/GenBank/DDBJ databases">
        <title>The Natural Products Discovery Center: Release of the First 8490 Sequenced Strains for Exploring Actinobacteria Biosynthetic Diversity.</title>
        <authorList>
            <person name="Kalkreuter E."/>
            <person name="Kautsar S.A."/>
            <person name="Yang D."/>
            <person name="Bader C.D."/>
            <person name="Teijaro C.N."/>
            <person name="Fluegel L."/>
            <person name="Davis C.M."/>
            <person name="Simpson J.R."/>
            <person name="Lauterbach L."/>
            <person name="Steele A.D."/>
            <person name="Gui C."/>
            <person name="Meng S."/>
            <person name="Li G."/>
            <person name="Viehrig K."/>
            <person name="Ye F."/>
            <person name="Su P."/>
            <person name="Kiefer A.F."/>
            <person name="Nichols A."/>
            <person name="Cepeda A.J."/>
            <person name="Yan W."/>
            <person name="Fan B."/>
            <person name="Jiang Y."/>
            <person name="Adhikari A."/>
            <person name="Zheng C.-J."/>
            <person name="Schuster L."/>
            <person name="Cowan T.M."/>
            <person name="Smanski M.J."/>
            <person name="Chevrette M.G."/>
            <person name="De Carvalho L.P.S."/>
            <person name="Shen B."/>
        </authorList>
    </citation>
    <scope>NUCLEOTIDE SEQUENCE [LARGE SCALE GENOMIC DNA]</scope>
    <source>
        <strain evidence="3 4">NPDC001694</strain>
    </source>
</reference>